<dbReference type="Proteomes" id="UP001190700">
    <property type="component" value="Unassembled WGS sequence"/>
</dbReference>
<reference evidence="2 3" key="1">
    <citation type="journal article" date="2015" name="Genome Biol. Evol.">
        <title>Comparative Genomics of a Bacterivorous Green Alga Reveals Evolutionary Causalities and Consequences of Phago-Mixotrophic Mode of Nutrition.</title>
        <authorList>
            <person name="Burns J.A."/>
            <person name="Paasch A."/>
            <person name="Narechania A."/>
            <person name="Kim E."/>
        </authorList>
    </citation>
    <scope>NUCLEOTIDE SEQUENCE [LARGE SCALE GENOMIC DNA]</scope>
    <source>
        <strain evidence="2 3">PLY_AMNH</strain>
    </source>
</reference>
<feature type="compositionally biased region" description="Polar residues" evidence="1">
    <location>
        <begin position="140"/>
        <end position="153"/>
    </location>
</feature>
<gene>
    <name evidence="2" type="ORF">CYMTET_12507</name>
</gene>
<keyword evidence="3" id="KW-1185">Reference proteome</keyword>
<dbReference type="Pfam" id="PF10294">
    <property type="entry name" value="Methyltransf_16"/>
    <property type="match status" value="1"/>
</dbReference>
<accession>A0AAE0GKE4</accession>
<evidence type="ECO:0000313" key="2">
    <source>
        <dbReference type="EMBL" id="KAK3279615.1"/>
    </source>
</evidence>
<dbReference type="SUPFAM" id="SSF53335">
    <property type="entry name" value="S-adenosyl-L-methionine-dependent methyltransferases"/>
    <property type="match status" value="1"/>
</dbReference>
<organism evidence="2 3">
    <name type="scientific">Cymbomonas tetramitiformis</name>
    <dbReference type="NCBI Taxonomy" id="36881"/>
    <lineage>
        <taxon>Eukaryota</taxon>
        <taxon>Viridiplantae</taxon>
        <taxon>Chlorophyta</taxon>
        <taxon>Pyramimonadophyceae</taxon>
        <taxon>Pyramimonadales</taxon>
        <taxon>Pyramimonadaceae</taxon>
        <taxon>Cymbomonas</taxon>
    </lineage>
</organism>
<dbReference type="InterPro" id="IPR029063">
    <property type="entry name" value="SAM-dependent_MTases_sf"/>
</dbReference>
<dbReference type="PANTHER" id="PTHR14614">
    <property type="entry name" value="HEPATOCELLULAR CARCINOMA-ASSOCIATED ANTIGEN"/>
    <property type="match status" value="1"/>
</dbReference>
<evidence type="ECO:0000256" key="1">
    <source>
        <dbReference type="SAM" id="MobiDB-lite"/>
    </source>
</evidence>
<dbReference type="PANTHER" id="PTHR14614:SF132">
    <property type="entry name" value="PROTEIN-LYSINE METHYLTRANSFERASE C42C1.13"/>
    <property type="match status" value="1"/>
</dbReference>
<name>A0AAE0GKE4_9CHLO</name>
<dbReference type="InterPro" id="IPR019410">
    <property type="entry name" value="Methyltransf_16"/>
</dbReference>
<dbReference type="AlphaFoldDB" id="A0AAE0GKE4"/>
<comment type="caution">
    <text evidence="2">The sequence shown here is derived from an EMBL/GenBank/DDBJ whole genome shotgun (WGS) entry which is preliminary data.</text>
</comment>
<protein>
    <submittedName>
        <fullName evidence="2">Uncharacterized protein</fullName>
    </submittedName>
</protein>
<evidence type="ECO:0000313" key="3">
    <source>
        <dbReference type="Proteomes" id="UP001190700"/>
    </source>
</evidence>
<dbReference type="EMBL" id="LGRX02004761">
    <property type="protein sequence ID" value="KAK3279615.1"/>
    <property type="molecule type" value="Genomic_DNA"/>
</dbReference>
<sequence length="281" mass="31014">MKFRLGTEVRKMEIPWSSGNSSVAARPWIHDIDIVTTNSLTTTGGHVWDAAQRLVEFLENMQLGLGLLRPGVKVLELGAGCGLSGLTVARNLPLADRVVLTEQAYGGALDHLVMNVELNRDKLPSSCAVTAQPCDWTHYQPTSPTEGDLNSATESEDGVSGGEQEGNQGELADCLRLETLPETISWDFIIGSDLVYNEAGTKMLPRVMRAHVDTHTRIIYAHTRHRFDSLDCVFLEELAAVGLECREVREHDVPTPPPSPPPFTDLFPEMRIAVYEIMLPR</sequence>
<dbReference type="Gene3D" id="3.40.50.150">
    <property type="entry name" value="Vaccinia Virus protein VP39"/>
    <property type="match status" value="1"/>
</dbReference>
<proteinExistence type="predicted"/>
<feature type="region of interest" description="Disordered" evidence="1">
    <location>
        <begin position="140"/>
        <end position="168"/>
    </location>
</feature>